<reference evidence="5 6" key="1">
    <citation type="submission" date="2018-06" db="EMBL/GenBank/DDBJ databases">
        <title>Genomic Encyclopedia of Type Strains, Phase IV (KMG-IV): sequencing the most valuable type-strain genomes for metagenomic binning, comparative biology and taxonomic classification.</title>
        <authorList>
            <person name="Goeker M."/>
        </authorList>
    </citation>
    <scope>NUCLEOTIDE SEQUENCE [LARGE SCALE GENOMIC DNA]</scope>
    <source>
        <strain evidence="5 6">DSM 44599</strain>
    </source>
</reference>
<organism evidence="5 6">
    <name type="scientific">Nocardia puris</name>
    <dbReference type="NCBI Taxonomy" id="208602"/>
    <lineage>
        <taxon>Bacteria</taxon>
        <taxon>Bacillati</taxon>
        <taxon>Actinomycetota</taxon>
        <taxon>Actinomycetes</taxon>
        <taxon>Mycobacteriales</taxon>
        <taxon>Nocardiaceae</taxon>
        <taxon>Nocardia</taxon>
    </lineage>
</organism>
<dbReference type="SUPFAM" id="SSF53474">
    <property type="entry name" value="alpha/beta-Hydrolases"/>
    <property type="match status" value="1"/>
</dbReference>
<dbReference type="PANTHER" id="PTHR33630:SF9">
    <property type="entry name" value="CUTINASE 4"/>
    <property type="match status" value="1"/>
</dbReference>
<gene>
    <name evidence="5" type="ORF">DFR74_11621</name>
</gene>
<dbReference type="Gene3D" id="3.40.50.1820">
    <property type="entry name" value="alpha/beta hydrolase"/>
    <property type="match status" value="1"/>
</dbReference>
<evidence type="ECO:0000256" key="3">
    <source>
        <dbReference type="ARBA" id="ARBA00022801"/>
    </source>
</evidence>
<keyword evidence="2" id="KW-0719">Serine esterase</keyword>
<dbReference type="EMBL" id="QNRE01000016">
    <property type="protein sequence ID" value="RBO84460.1"/>
    <property type="molecule type" value="Genomic_DNA"/>
</dbReference>
<dbReference type="SMART" id="SM01110">
    <property type="entry name" value="Cutinase"/>
    <property type="match status" value="1"/>
</dbReference>
<proteinExistence type="inferred from homology"/>
<dbReference type="InterPro" id="IPR029058">
    <property type="entry name" value="AB_hydrolase_fold"/>
</dbReference>
<comment type="similarity">
    <text evidence="1">Belongs to the cutinase family.</text>
</comment>
<keyword evidence="3" id="KW-0378">Hydrolase</keyword>
<dbReference type="STRING" id="1210090.GCA_001613185_04024"/>
<accession>A0A366D311</accession>
<evidence type="ECO:0000313" key="5">
    <source>
        <dbReference type="EMBL" id="RBO84460.1"/>
    </source>
</evidence>
<dbReference type="Proteomes" id="UP000252586">
    <property type="component" value="Unassembled WGS sequence"/>
</dbReference>
<sequence>MFNLRLTPWRAPARRNRATAPRFAARAVAAAAVVVVGATAVTTVATGVATAEPGSAACPRWTAVLVPGTGETNPGADPTRSVGMLAPIGDGLRARYGNDIDVRSLAYAAAPAPYQQSESGGVQALSGLLAGLCPTTQVVMAGYSQGADVVGDVTSTIGRSQDPIPASRVLAVGLLSDPNRDPSTPQLGQPVDGQGIAGPRDNFGSLANRVRTVCAAGDLYCATSPEESPGLAAVGRAFTGNSSLLDDTTTTSSSTGVLDPSSVTRQVILVLGGLAEFAANLPAIGDNVLRLPPTVLAGDIGGTHRISGELNNLFSPLVRIADQVDLRLVARALSMAAAADPSGWTAVAAQVVGIIGRVDLGRVATDIGLAQEVAWRAVDKLALGDPVGAGLELTGLVPVAADLAATAASALVGDGASQLTGLVADLTARTDPATSAALSDMADLVRQGSDAAEFYTSGVHQTGYGPGVQDVLDSLASSIDNSK</sequence>
<evidence type="ECO:0000256" key="4">
    <source>
        <dbReference type="ARBA" id="ARBA00023157"/>
    </source>
</evidence>
<name>A0A366D311_9NOCA</name>
<dbReference type="Pfam" id="PF01083">
    <property type="entry name" value="Cutinase"/>
    <property type="match status" value="1"/>
</dbReference>
<evidence type="ECO:0000256" key="1">
    <source>
        <dbReference type="ARBA" id="ARBA00007534"/>
    </source>
</evidence>
<evidence type="ECO:0000313" key="6">
    <source>
        <dbReference type="Proteomes" id="UP000252586"/>
    </source>
</evidence>
<dbReference type="OrthoDB" id="4687011at2"/>
<dbReference type="GO" id="GO:0052689">
    <property type="term" value="F:carboxylic ester hydrolase activity"/>
    <property type="evidence" value="ECO:0007669"/>
    <property type="project" value="UniProtKB-KW"/>
</dbReference>
<dbReference type="PANTHER" id="PTHR33630">
    <property type="entry name" value="CUTINASE RV1984C-RELATED-RELATED"/>
    <property type="match status" value="1"/>
</dbReference>
<comment type="caution">
    <text evidence="5">The sequence shown here is derived from an EMBL/GenBank/DDBJ whole genome shotgun (WGS) entry which is preliminary data.</text>
</comment>
<protein>
    <submittedName>
        <fullName evidence="5">Cutinase</fullName>
    </submittedName>
</protein>
<keyword evidence="4" id="KW-1015">Disulfide bond</keyword>
<dbReference type="AlphaFoldDB" id="A0A366D311"/>
<keyword evidence="6" id="KW-1185">Reference proteome</keyword>
<dbReference type="InterPro" id="IPR000675">
    <property type="entry name" value="Cutinase/axe"/>
</dbReference>
<evidence type="ECO:0000256" key="2">
    <source>
        <dbReference type="ARBA" id="ARBA00022487"/>
    </source>
</evidence>